<evidence type="ECO:0000256" key="1">
    <source>
        <dbReference type="ARBA" id="ARBA00004651"/>
    </source>
</evidence>
<keyword evidence="6" id="KW-0769">Symport</keyword>
<sequence length="456" mass="48156">MAQSAVGGQASHDIKSKMRKIATASVIGTTVEWYDLFVFATASALVFNKIFFPSFDALVGTMLAFGTFAAAYVARIVGAALFGHFGDKLGRKSMLLISLITMGAATFAIGLLPTYSAIGIMAPILLLTLRVIQGLALGGEWGGAVLMVVEHSPKTKRGFYGSLVQVGVPGGTLIANLVFLIIAANTPEEFLLTWGWRIPFLASALLVAVGLYIRLTLEETPSFQAVKEAGAKAKIPFVVLMRKYWKQVLLGGIATLSTGTAFNIMVAFGLTYGKQQLGFSSDTMLLAVLIACATGLFMIPAFGALSDRIGRKPVIIGGIVAEAVVAFPMFWMMDTKSVPMVILAYIMMMTAFSANYGPIATFLAELFGPRVRYSGLSIAYMLSGLLGSAATPAITTALLSATGSGSSVAWYVIGSAAVSIVALLLLTETLRNSLDSADEAPAENALPEADPERVRV</sequence>
<dbReference type="EMBL" id="BAWF01000094">
    <property type="protein sequence ID" value="GAF49991.1"/>
    <property type="molecule type" value="Genomic_DNA"/>
</dbReference>
<reference evidence="13 14" key="1">
    <citation type="submission" date="2014-02" db="EMBL/GenBank/DDBJ databases">
        <title>Whole genome shotgun sequence of Rhodococcus wratislaviensis NBRC 100605.</title>
        <authorList>
            <person name="Hosoyama A."/>
            <person name="Tsuchikane K."/>
            <person name="Yoshida I."/>
            <person name="Ohji S."/>
            <person name="Ichikawa N."/>
            <person name="Yamazoe A."/>
            <person name="Fujita N."/>
        </authorList>
    </citation>
    <scope>NUCLEOTIDE SEQUENCE [LARGE SCALE GENOMIC DNA]</scope>
    <source>
        <strain evidence="13 14">NBRC 100605</strain>
    </source>
</reference>
<dbReference type="Proteomes" id="UP000019491">
    <property type="component" value="Unassembled WGS sequence"/>
</dbReference>
<feature type="transmembrane region" description="Helical" evidence="11">
    <location>
        <begin position="284"/>
        <end position="302"/>
    </location>
</feature>
<evidence type="ECO:0000256" key="8">
    <source>
        <dbReference type="ARBA" id="ARBA00023136"/>
    </source>
</evidence>
<evidence type="ECO:0000256" key="11">
    <source>
        <dbReference type="SAM" id="Phobius"/>
    </source>
</evidence>
<dbReference type="Gene3D" id="1.20.1250.20">
    <property type="entry name" value="MFS general substrate transporter like domains"/>
    <property type="match status" value="2"/>
</dbReference>
<evidence type="ECO:0000256" key="3">
    <source>
        <dbReference type="ARBA" id="ARBA00022448"/>
    </source>
</evidence>
<protein>
    <recommendedName>
        <fullName evidence="10">Putative proline/betaine transporter</fullName>
    </recommendedName>
</protein>
<dbReference type="InterPro" id="IPR020846">
    <property type="entry name" value="MFS_dom"/>
</dbReference>
<dbReference type="GO" id="GO:0015293">
    <property type="term" value="F:symporter activity"/>
    <property type="evidence" value="ECO:0007669"/>
    <property type="project" value="UniProtKB-KW"/>
</dbReference>
<keyword evidence="3" id="KW-0813">Transport</keyword>
<feature type="transmembrane region" description="Helical" evidence="11">
    <location>
        <begin position="159"/>
        <end position="182"/>
    </location>
</feature>
<keyword evidence="8 11" id="KW-0472">Membrane</keyword>
<comment type="similarity">
    <text evidence="2">Belongs to the major facilitator superfamily. Metabolite:H+ Symporter (MHS) family (TC 2.A.1.6) family.</text>
</comment>
<comment type="subcellular location">
    <subcellularLocation>
        <location evidence="1">Cell membrane</location>
        <topology evidence="1">Multi-pass membrane protein</topology>
    </subcellularLocation>
</comment>
<evidence type="ECO:0000256" key="2">
    <source>
        <dbReference type="ARBA" id="ARBA00008240"/>
    </source>
</evidence>
<proteinExistence type="inferred from homology"/>
<feature type="transmembrane region" description="Helical" evidence="11">
    <location>
        <begin position="194"/>
        <end position="213"/>
    </location>
</feature>
<evidence type="ECO:0000256" key="4">
    <source>
        <dbReference type="ARBA" id="ARBA00022475"/>
    </source>
</evidence>
<keyword evidence="4" id="KW-1003">Cell membrane</keyword>
<accession>X0QGL0</accession>
<dbReference type="RefSeq" id="WP_052033693.1">
    <property type="nucleotide sequence ID" value="NZ_BAWF01000094.1"/>
</dbReference>
<dbReference type="FunFam" id="1.20.1250.20:FF:000001">
    <property type="entry name" value="Dicarboxylate MFS transporter"/>
    <property type="match status" value="1"/>
</dbReference>
<dbReference type="SUPFAM" id="SSF103473">
    <property type="entry name" value="MFS general substrate transporter"/>
    <property type="match status" value="1"/>
</dbReference>
<evidence type="ECO:0000256" key="10">
    <source>
        <dbReference type="ARBA" id="ARBA00039918"/>
    </source>
</evidence>
<feature type="transmembrane region" description="Helical" evidence="11">
    <location>
        <begin position="21"/>
        <end position="47"/>
    </location>
</feature>
<dbReference type="InterPro" id="IPR036259">
    <property type="entry name" value="MFS_trans_sf"/>
</dbReference>
<name>X0QGL0_RHOWR</name>
<feature type="domain" description="Major facilitator superfamily (MFS) profile" evidence="12">
    <location>
        <begin position="21"/>
        <end position="431"/>
    </location>
</feature>
<organism evidence="13 14">
    <name type="scientific">Rhodococcus wratislaviensis NBRC 100605</name>
    <dbReference type="NCBI Taxonomy" id="1219028"/>
    <lineage>
        <taxon>Bacteria</taxon>
        <taxon>Bacillati</taxon>
        <taxon>Actinomycetota</taxon>
        <taxon>Actinomycetes</taxon>
        <taxon>Mycobacteriales</taxon>
        <taxon>Nocardiaceae</taxon>
        <taxon>Rhodococcus</taxon>
    </lineage>
</organism>
<feature type="transmembrane region" description="Helical" evidence="11">
    <location>
        <begin position="248"/>
        <end position="272"/>
    </location>
</feature>
<dbReference type="Pfam" id="PF07690">
    <property type="entry name" value="MFS_1"/>
    <property type="match status" value="1"/>
</dbReference>
<evidence type="ECO:0000313" key="13">
    <source>
        <dbReference type="EMBL" id="GAF49991.1"/>
    </source>
</evidence>
<evidence type="ECO:0000313" key="14">
    <source>
        <dbReference type="Proteomes" id="UP000019491"/>
    </source>
</evidence>
<keyword evidence="7 11" id="KW-1133">Transmembrane helix</keyword>
<evidence type="ECO:0000256" key="9">
    <source>
        <dbReference type="ARBA" id="ARBA00037295"/>
    </source>
</evidence>
<feature type="transmembrane region" description="Helical" evidence="11">
    <location>
        <begin position="314"/>
        <end position="331"/>
    </location>
</feature>
<feature type="transmembrane region" description="Helical" evidence="11">
    <location>
        <begin position="343"/>
        <end position="367"/>
    </location>
</feature>
<dbReference type="InterPro" id="IPR011701">
    <property type="entry name" value="MFS"/>
</dbReference>
<keyword evidence="14" id="KW-1185">Reference proteome</keyword>
<dbReference type="GO" id="GO:0005886">
    <property type="term" value="C:plasma membrane"/>
    <property type="evidence" value="ECO:0007669"/>
    <property type="project" value="UniProtKB-SubCell"/>
</dbReference>
<dbReference type="PANTHER" id="PTHR43045:SF1">
    <property type="entry name" value="SHIKIMATE TRANSPORTER"/>
    <property type="match status" value="1"/>
</dbReference>
<dbReference type="AlphaFoldDB" id="X0QGL0"/>
<dbReference type="CDD" id="cd17369">
    <property type="entry name" value="MFS_ShiA_like"/>
    <property type="match status" value="1"/>
</dbReference>
<dbReference type="PANTHER" id="PTHR43045">
    <property type="entry name" value="SHIKIMATE TRANSPORTER"/>
    <property type="match status" value="1"/>
</dbReference>
<keyword evidence="5 11" id="KW-0812">Transmembrane</keyword>
<feature type="transmembrane region" description="Helical" evidence="11">
    <location>
        <begin position="379"/>
        <end position="402"/>
    </location>
</feature>
<evidence type="ECO:0000259" key="12">
    <source>
        <dbReference type="PROSITE" id="PS50850"/>
    </source>
</evidence>
<dbReference type="PROSITE" id="PS50850">
    <property type="entry name" value="MFS"/>
    <property type="match status" value="1"/>
</dbReference>
<feature type="transmembrane region" description="Helical" evidence="11">
    <location>
        <begin position="59"/>
        <end position="82"/>
    </location>
</feature>
<gene>
    <name evidence="13" type="ORF">RW1_094_00300</name>
</gene>
<feature type="transmembrane region" description="Helical" evidence="11">
    <location>
        <begin position="118"/>
        <end position="138"/>
    </location>
</feature>
<evidence type="ECO:0000256" key="5">
    <source>
        <dbReference type="ARBA" id="ARBA00022692"/>
    </source>
</evidence>
<comment type="function">
    <text evidence="9">May be a proton symporter involved in the uptake of osmolytes such as proline and glycine betaine.</text>
</comment>
<comment type="caution">
    <text evidence="13">The sequence shown here is derived from an EMBL/GenBank/DDBJ whole genome shotgun (WGS) entry which is preliminary data.</text>
</comment>
<feature type="transmembrane region" description="Helical" evidence="11">
    <location>
        <begin position="94"/>
        <end position="112"/>
    </location>
</feature>
<feature type="transmembrane region" description="Helical" evidence="11">
    <location>
        <begin position="408"/>
        <end position="426"/>
    </location>
</feature>
<evidence type="ECO:0000256" key="7">
    <source>
        <dbReference type="ARBA" id="ARBA00022989"/>
    </source>
</evidence>
<evidence type="ECO:0000256" key="6">
    <source>
        <dbReference type="ARBA" id="ARBA00022847"/>
    </source>
</evidence>